<dbReference type="Pfam" id="PF00169">
    <property type="entry name" value="PH"/>
    <property type="match status" value="1"/>
</dbReference>
<protein>
    <recommendedName>
        <fullName evidence="1">PH domain-containing protein</fullName>
    </recommendedName>
</protein>
<feature type="domain" description="PH" evidence="1">
    <location>
        <begin position="1"/>
        <end position="98"/>
    </location>
</feature>
<dbReference type="SUPFAM" id="SSF50729">
    <property type="entry name" value="PH domain-like"/>
    <property type="match status" value="1"/>
</dbReference>
<dbReference type="EMBL" id="HBIE01032951">
    <property type="protein sequence ID" value="CAE0315094.1"/>
    <property type="molecule type" value="Transcribed_RNA"/>
</dbReference>
<gene>
    <name evidence="2" type="ORF">FEHR0123_LOCUS10021</name>
</gene>
<organism evidence="2">
    <name type="scientific">Favella ehrenbergii</name>
    <dbReference type="NCBI Taxonomy" id="182087"/>
    <lineage>
        <taxon>Eukaryota</taxon>
        <taxon>Sar</taxon>
        <taxon>Alveolata</taxon>
        <taxon>Ciliophora</taxon>
        <taxon>Intramacronucleata</taxon>
        <taxon>Spirotrichea</taxon>
        <taxon>Choreotrichia</taxon>
        <taxon>Tintinnida</taxon>
        <taxon>Xystonellidae</taxon>
        <taxon>Favella</taxon>
    </lineage>
</organism>
<dbReference type="Gene3D" id="2.30.29.30">
    <property type="entry name" value="Pleckstrin-homology domain (PH domain)/Phosphotyrosine-binding domain (PTB)"/>
    <property type="match status" value="1"/>
</dbReference>
<dbReference type="AlphaFoldDB" id="A0A7S3MPL5"/>
<evidence type="ECO:0000313" key="2">
    <source>
        <dbReference type="EMBL" id="CAE0315094.1"/>
    </source>
</evidence>
<dbReference type="InterPro" id="IPR011993">
    <property type="entry name" value="PH-like_dom_sf"/>
</dbReference>
<accession>A0A7S3MPL5</accession>
<name>A0A7S3MPL5_9SPIT</name>
<sequence length="113" mass="13379">MIMKEGWIFKRSRYLQQWKKRYAVLTKDHLLTFREKGTYINPTEAIKMDVCSTVKSSDDEINKEFSFKLDIAGTTFFFYAESYEEKEGWIGALGRSMIKPSIMIDEAFDNEYM</sequence>
<evidence type="ECO:0000259" key="1">
    <source>
        <dbReference type="PROSITE" id="PS50003"/>
    </source>
</evidence>
<reference evidence="2" key="1">
    <citation type="submission" date="2021-01" db="EMBL/GenBank/DDBJ databases">
        <authorList>
            <person name="Corre E."/>
            <person name="Pelletier E."/>
            <person name="Niang G."/>
            <person name="Scheremetjew M."/>
            <person name="Finn R."/>
            <person name="Kale V."/>
            <person name="Holt S."/>
            <person name="Cochrane G."/>
            <person name="Meng A."/>
            <person name="Brown T."/>
            <person name="Cohen L."/>
        </authorList>
    </citation>
    <scope>NUCLEOTIDE SEQUENCE</scope>
    <source>
        <strain evidence="2">Fehren 1</strain>
    </source>
</reference>
<dbReference type="PROSITE" id="PS50003">
    <property type="entry name" value="PH_DOMAIN"/>
    <property type="match status" value="1"/>
</dbReference>
<dbReference type="InterPro" id="IPR051707">
    <property type="entry name" value="PI-Interact_SigTrans_Reg"/>
</dbReference>
<dbReference type="InterPro" id="IPR001849">
    <property type="entry name" value="PH_domain"/>
</dbReference>
<dbReference type="SMART" id="SM00233">
    <property type="entry name" value="PH"/>
    <property type="match status" value="1"/>
</dbReference>
<proteinExistence type="predicted"/>
<dbReference type="PANTHER" id="PTHR14336">
    <property type="entry name" value="TANDEM PH DOMAIN CONTAINING PROTEIN"/>
    <property type="match status" value="1"/>
</dbReference>
<dbReference type="PANTHER" id="PTHR14336:SF8">
    <property type="entry name" value="PROTEIN OPY1"/>
    <property type="match status" value="1"/>
</dbReference>
<dbReference type="FunFam" id="2.30.29.30:FF:000286">
    <property type="entry name" value="PH-protein kinase domain containing protein"/>
    <property type="match status" value="1"/>
</dbReference>